<evidence type="ECO:0000313" key="2">
    <source>
        <dbReference type="EMBL" id="CAB4165766.1"/>
    </source>
</evidence>
<name>A0A6J5R5V5_9CAUD</name>
<dbReference type="EMBL" id="LR797099">
    <property type="protein sequence ID" value="CAB4187004.1"/>
    <property type="molecule type" value="Genomic_DNA"/>
</dbReference>
<protein>
    <submittedName>
        <fullName evidence="3">Uncharacterized protein</fullName>
    </submittedName>
</protein>
<organism evidence="3">
    <name type="scientific">uncultured Caudovirales phage</name>
    <dbReference type="NCBI Taxonomy" id="2100421"/>
    <lineage>
        <taxon>Viruses</taxon>
        <taxon>Duplodnaviria</taxon>
        <taxon>Heunggongvirae</taxon>
        <taxon>Uroviricota</taxon>
        <taxon>Caudoviricetes</taxon>
        <taxon>Peduoviridae</taxon>
        <taxon>Maltschvirus</taxon>
        <taxon>Maltschvirus maltsch</taxon>
    </lineage>
</organism>
<evidence type="ECO:0000313" key="1">
    <source>
        <dbReference type="EMBL" id="CAB4163994.1"/>
    </source>
</evidence>
<dbReference type="EMBL" id="LR796758">
    <property type="protein sequence ID" value="CAB4163994.1"/>
    <property type="molecule type" value="Genomic_DNA"/>
</dbReference>
<evidence type="ECO:0000313" key="4">
    <source>
        <dbReference type="EMBL" id="CAB4221228.1"/>
    </source>
</evidence>
<proteinExistence type="predicted"/>
<sequence>MDEIFYKVYSGKASACMCGCAGKWSMADTAPGAIKAIVSKMKKLNPELDQAAGCYHVTVGKRMYAAYFA</sequence>
<dbReference type="EMBL" id="LR796776">
    <property type="protein sequence ID" value="CAB4165766.1"/>
    <property type="molecule type" value="Genomic_DNA"/>
</dbReference>
<dbReference type="EMBL" id="LR797502">
    <property type="protein sequence ID" value="CAB4221228.1"/>
    <property type="molecule type" value="Genomic_DNA"/>
</dbReference>
<reference evidence="3" key="1">
    <citation type="submission" date="2020-05" db="EMBL/GenBank/DDBJ databases">
        <authorList>
            <person name="Chiriac C."/>
            <person name="Salcher M."/>
            <person name="Ghai R."/>
            <person name="Kavagutti S V."/>
        </authorList>
    </citation>
    <scope>NUCLEOTIDE SEQUENCE</scope>
</reference>
<gene>
    <name evidence="3" type="ORF">UFOVP1146_350</name>
    <name evidence="4" type="ORF">UFOVP1638_215</name>
    <name evidence="1" type="ORF">UFOVP812_263</name>
    <name evidence="2" type="ORF">UFOVP818_302</name>
</gene>
<evidence type="ECO:0000313" key="3">
    <source>
        <dbReference type="EMBL" id="CAB4187004.1"/>
    </source>
</evidence>
<accession>A0A6J5R5V5</accession>